<feature type="coiled-coil region" evidence="12">
    <location>
        <begin position="251"/>
        <end position="348"/>
    </location>
</feature>
<evidence type="ECO:0000313" key="15">
    <source>
        <dbReference type="Proteomes" id="UP000504634"/>
    </source>
</evidence>
<gene>
    <name evidence="16" type="primary">LOC115621332</name>
</gene>
<dbReference type="GO" id="GO:0005524">
    <property type="term" value="F:ATP binding"/>
    <property type="evidence" value="ECO:0007669"/>
    <property type="project" value="UniProtKB-UniRule"/>
</dbReference>
<dbReference type="InterPro" id="IPR019821">
    <property type="entry name" value="Kinesin_motor_CS"/>
</dbReference>
<accession>A0A6J2T6R6</accession>
<organism evidence="15 16">
    <name type="scientific">Drosophila lebanonensis</name>
    <name type="common">Fruit fly</name>
    <name type="synonym">Scaptodrosophila lebanonensis</name>
    <dbReference type="NCBI Taxonomy" id="7225"/>
    <lineage>
        <taxon>Eukaryota</taxon>
        <taxon>Metazoa</taxon>
        <taxon>Ecdysozoa</taxon>
        <taxon>Arthropoda</taxon>
        <taxon>Hexapoda</taxon>
        <taxon>Insecta</taxon>
        <taxon>Pterygota</taxon>
        <taxon>Neoptera</taxon>
        <taxon>Endopterygota</taxon>
        <taxon>Diptera</taxon>
        <taxon>Brachycera</taxon>
        <taxon>Muscomorpha</taxon>
        <taxon>Ephydroidea</taxon>
        <taxon>Drosophilidae</taxon>
        <taxon>Scaptodrosophila</taxon>
    </lineage>
</organism>
<keyword evidence="3" id="KW-0963">Cytoplasm</keyword>
<evidence type="ECO:0000256" key="10">
    <source>
        <dbReference type="PROSITE-ProRule" id="PRU00283"/>
    </source>
</evidence>
<dbReference type="FunFam" id="3.40.850.10:FF:000065">
    <property type="entry name" value="Kinesin-like protein"/>
    <property type="match status" value="1"/>
</dbReference>
<dbReference type="Pfam" id="PF00225">
    <property type="entry name" value="Kinesin"/>
    <property type="match status" value="1"/>
</dbReference>
<protein>
    <recommendedName>
        <fullName evidence="11">Kinesin-like protein</fullName>
    </recommendedName>
</protein>
<dbReference type="CDD" id="cd01366">
    <property type="entry name" value="KISc_C_terminal"/>
    <property type="match status" value="1"/>
</dbReference>
<dbReference type="InterPro" id="IPR027417">
    <property type="entry name" value="P-loop_NTPase"/>
</dbReference>
<sequence length="718" mass="79222">MESRLPKPSGIKRPGMVSKIVVPMDRIKAFGTVGGGAGSGFNANHSFLSAARPLTRDLNNFPNELAQRRGRAASPEPSKTFNLPNRAKLRRSRSACDINEMRQNTFKRAAAPTLPTIPAKITRPATATTSTTGTRSTAPSQRFQRAGSAAPSTTTSFASRRAAATATTTTASRAPARGAATASSTINKSKAISGGAAGGTGATAAPAPKRIAPYDFKARFHDLLEKHKVLKAKYEKQVEDMGELESLPTQLEETQTKLIDTESTLKNVQTDNECLQRQVKMQSEKIDIVTSSLVRTKDELSQLQAEHQSIKSEHATLSIEVEELRLRNEELISSNEQLSHDLAACKEQLFQSNIERKELHNTVMDLRGNIRVFCRVRPPLDCEENRQLCSWSYMDEATVEIQSLDGQAKNKMGQLTFSFDQVFNPLSTQTDIFEMVSPLIQSALDGFNICIFAYGQTGSGKTYTMDGVPESVGVIPRTVDLLFDSIKGYRNLGWVYEIKATFLEIYNEVLYDLLSNEPKDLEIRMVKNSKNDIYVSNITEETVNNPNHLRQLMHTAKMNRATAATAGNERSSRSHAVTKLELIGRHAEKQEISIGSINLVDLAGSESPKTSVRMTETKNINRSLSELTNVILALLQKQDHIPYRNSKLTHLLMPALGGNSKTLMFINVSPFQDCFQESVKSLRFAASVNSCKMAKAKRNRYMNTSLATNTSSSSLDKT</sequence>
<evidence type="ECO:0000256" key="13">
    <source>
        <dbReference type="SAM" id="MobiDB-lite"/>
    </source>
</evidence>
<comment type="subcellular location">
    <subcellularLocation>
        <location evidence="1">Cytoplasm</location>
        <location evidence="1">Cytoskeleton</location>
    </subcellularLocation>
</comment>
<evidence type="ECO:0000256" key="5">
    <source>
        <dbReference type="ARBA" id="ARBA00022741"/>
    </source>
</evidence>
<dbReference type="SUPFAM" id="SSF52540">
    <property type="entry name" value="P-loop containing nucleoside triphosphate hydrolases"/>
    <property type="match status" value="1"/>
</dbReference>
<feature type="binding site" evidence="10">
    <location>
        <begin position="455"/>
        <end position="462"/>
    </location>
    <ligand>
        <name>ATP</name>
        <dbReference type="ChEBI" id="CHEBI:30616"/>
    </ligand>
</feature>
<dbReference type="Proteomes" id="UP000504634">
    <property type="component" value="Unplaced"/>
</dbReference>
<dbReference type="AlphaFoldDB" id="A0A6J2T6R6"/>
<dbReference type="PANTHER" id="PTHR47972">
    <property type="entry name" value="KINESIN-LIKE PROTEIN KLP-3"/>
    <property type="match status" value="1"/>
</dbReference>
<dbReference type="OrthoDB" id="3176171at2759"/>
<keyword evidence="4 11" id="KW-0493">Microtubule</keyword>
<evidence type="ECO:0000256" key="12">
    <source>
        <dbReference type="SAM" id="Coils"/>
    </source>
</evidence>
<keyword evidence="5 10" id="KW-0547">Nucleotide-binding</keyword>
<evidence type="ECO:0000256" key="4">
    <source>
        <dbReference type="ARBA" id="ARBA00022701"/>
    </source>
</evidence>
<dbReference type="InterPro" id="IPR036961">
    <property type="entry name" value="Kinesin_motor_dom_sf"/>
</dbReference>
<dbReference type="GO" id="GO:0005874">
    <property type="term" value="C:microtubule"/>
    <property type="evidence" value="ECO:0007669"/>
    <property type="project" value="UniProtKB-KW"/>
</dbReference>
<keyword evidence="7 12" id="KW-0175">Coiled coil</keyword>
<feature type="region of interest" description="Disordered" evidence="13">
    <location>
        <begin position="122"/>
        <end position="207"/>
    </location>
</feature>
<evidence type="ECO:0000256" key="2">
    <source>
        <dbReference type="ARBA" id="ARBA00010899"/>
    </source>
</evidence>
<keyword evidence="9" id="KW-0206">Cytoskeleton</keyword>
<dbReference type="PROSITE" id="PS50067">
    <property type="entry name" value="KINESIN_MOTOR_2"/>
    <property type="match status" value="1"/>
</dbReference>
<evidence type="ECO:0000256" key="9">
    <source>
        <dbReference type="ARBA" id="ARBA00023212"/>
    </source>
</evidence>
<evidence type="ECO:0000256" key="6">
    <source>
        <dbReference type="ARBA" id="ARBA00022840"/>
    </source>
</evidence>
<reference evidence="16" key="1">
    <citation type="submission" date="2025-08" db="UniProtKB">
        <authorList>
            <consortium name="RefSeq"/>
        </authorList>
    </citation>
    <scope>IDENTIFICATION</scope>
    <source>
        <strain evidence="16">11010-0011.00</strain>
        <tissue evidence="16">Whole body</tissue>
    </source>
</reference>
<dbReference type="PRINTS" id="PR00380">
    <property type="entry name" value="KINESINHEAVY"/>
</dbReference>
<dbReference type="GO" id="GO:0090307">
    <property type="term" value="P:mitotic spindle assembly"/>
    <property type="evidence" value="ECO:0007669"/>
    <property type="project" value="UniProtKB-ARBA"/>
</dbReference>
<keyword evidence="6 10" id="KW-0067">ATP-binding</keyword>
<evidence type="ECO:0000256" key="7">
    <source>
        <dbReference type="ARBA" id="ARBA00023054"/>
    </source>
</evidence>
<dbReference type="GeneID" id="115621332"/>
<dbReference type="RefSeq" id="XP_030370813.1">
    <property type="nucleotide sequence ID" value="XM_030514953.1"/>
</dbReference>
<dbReference type="GO" id="GO:0008017">
    <property type="term" value="F:microtubule binding"/>
    <property type="evidence" value="ECO:0007669"/>
    <property type="project" value="InterPro"/>
</dbReference>
<dbReference type="InterPro" id="IPR001752">
    <property type="entry name" value="Kinesin_motor_dom"/>
</dbReference>
<name>A0A6J2T6R6_DROLE</name>
<evidence type="ECO:0000259" key="14">
    <source>
        <dbReference type="PROSITE" id="PS50067"/>
    </source>
</evidence>
<proteinExistence type="inferred from homology"/>
<dbReference type="GO" id="GO:0003777">
    <property type="term" value="F:microtubule motor activity"/>
    <property type="evidence" value="ECO:0007669"/>
    <property type="project" value="InterPro"/>
</dbReference>
<keyword evidence="15" id="KW-1185">Reference proteome</keyword>
<feature type="compositionally biased region" description="Low complexity" evidence="13">
    <location>
        <begin position="122"/>
        <end position="185"/>
    </location>
</feature>
<dbReference type="SMART" id="SM00129">
    <property type="entry name" value="KISc"/>
    <property type="match status" value="1"/>
</dbReference>
<dbReference type="Gene3D" id="3.40.850.10">
    <property type="entry name" value="Kinesin motor domain"/>
    <property type="match status" value="1"/>
</dbReference>
<evidence type="ECO:0000256" key="8">
    <source>
        <dbReference type="ARBA" id="ARBA00023175"/>
    </source>
</evidence>
<comment type="similarity">
    <text evidence="2">Belongs to the TRAFAC class myosin-kinesin ATPase superfamily. Kinesin family. KIN-14 subfamily.</text>
</comment>
<dbReference type="GO" id="GO:0007018">
    <property type="term" value="P:microtubule-based movement"/>
    <property type="evidence" value="ECO:0007669"/>
    <property type="project" value="InterPro"/>
</dbReference>
<keyword evidence="8 10" id="KW-0505">Motor protein</keyword>
<dbReference type="PANTHER" id="PTHR47972:SF45">
    <property type="entry name" value="PROTEIN CLARET SEGREGATIONAL"/>
    <property type="match status" value="1"/>
</dbReference>
<evidence type="ECO:0000256" key="1">
    <source>
        <dbReference type="ARBA" id="ARBA00004245"/>
    </source>
</evidence>
<dbReference type="InterPro" id="IPR027640">
    <property type="entry name" value="Kinesin-like_fam"/>
</dbReference>
<feature type="domain" description="Kinesin motor" evidence="14">
    <location>
        <begin position="369"/>
        <end position="691"/>
    </location>
</feature>
<dbReference type="PROSITE" id="PS00411">
    <property type="entry name" value="KINESIN_MOTOR_1"/>
    <property type="match status" value="1"/>
</dbReference>
<evidence type="ECO:0000256" key="3">
    <source>
        <dbReference type="ARBA" id="ARBA00022490"/>
    </source>
</evidence>
<evidence type="ECO:0000313" key="16">
    <source>
        <dbReference type="RefSeq" id="XP_030370813.1"/>
    </source>
</evidence>
<evidence type="ECO:0000256" key="11">
    <source>
        <dbReference type="RuleBase" id="RU000394"/>
    </source>
</evidence>